<dbReference type="InterPro" id="IPR015943">
    <property type="entry name" value="WD40/YVTN_repeat-like_dom_sf"/>
</dbReference>
<gene>
    <name evidence="2" type="ORF">IWA51_06890</name>
</gene>
<feature type="domain" description="Pyrrolo-quinoline quinone repeat" evidence="1">
    <location>
        <begin position="70"/>
        <end position="160"/>
    </location>
</feature>
<proteinExistence type="predicted"/>
<protein>
    <recommendedName>
        <fullName evidence="1">Pyrrolo-quinoline quinone repeat domain-containing protein</fullName>
    </recommendedName>
</protein>
<organism evidence="2 3">
    <name type="scientific">Treponema peruense</name>
    <dbReference type="NCBI Taxonomy" id="2787628"/>
    <lineage>
        <taxon>Bacteria</taxon>
        <taxon>Pseudomonadati</taxon>
        <taxon>Spirochaetota</taxon>
        <taxon>Spirochaetia</taxon>
        <taxon>Spirochaetales</taxon>
        <taxon>Treponemataceae</taxon>
        <taxon>Treponema</taxon>
    </lineage>
</organism>
<evidence type="ECO:0000313" key="3">
    <source>
        <dbReference type="Proteomes" id="UP000595224"/>
    </source>
</evidence>
<dbReference type="InterPro" id="IPR011047">
    <property type="entry name" value="Quinoprotein_ADH-like_sf"/>
</dbReference>
<dbReference type="RefSeq" id="WP_198441884.1">
    <property type="nucleotide sequence ID" value="NZ_CBCSHE010000003.1"/>
</dbReference>
<evidence type="ECO:0000313" key="2">
    <source>
        <dbReference type="EMBL" id="QQA00008.1"/>
    </source>
</evidence>
<dbReference type="InterPro" id="IPR002372">
    <property type="entry name" value="PQQ_rpt_dom"/>
</dbReference>
<name>A0A7T3RBE9_9SPIR</name>
<reference evidence="2 3" key="1">
    <citation type="submission" date="2020-11" db="EMBL/GenBank/DDBJ databases">
        <title>Treponema Peruensis nv. sp., first commensal Treponema isolated from human feces.</title>
        <authorList>
            <person name="Belkhou C."/>
            <person name="Raes J."/>
        </authorList>
    </citation>
    <scope>NUCLEOTIDE SEQUENCE [LARGE SCALE GENOMIC DNA]</scope>
    <source>
        <strain evidence="2 3">RCC2812</strain>
    </source>
</reference>
<dbReference type="Gene3D" id="2.130.10.10">
    <property type="entry name" value="YVTN repeat-like/Quinoprotein amine dehydrogenase"/>
    <property type="match status" value="1"/>
</dbReference>
<keyword evidence="3" id="KW-1185">Reference proteome</keyword>
<dbReference type="AlphaFoldDB" id="A0A7T3RBE9"/>
<dbReference type="Pfam" id="PF13360">
    <property type="entry name" value="PQQ_2"/>
    <property type="match status" value="1"/>
</dbReference>
<sequence>MNLKKSTFVYSFLLFCTLFCLWGQNKGTDLSRRQPDWVAVLGGNLLCEPVQTEEGYVAVGEGKMLHSFTGDGKILWQKGFSKRLSPFVTSGVGGMLYVVTGGSKLDMLNPGGTPLWTSDTGFNIENAPLAGRDGRVFVRGHDALACYGLNGKRRWILKIKGQNIQLPVTTLNDGSLLVFLDRTAEGNKSVAITVTPFGDSSEEITFAGKVIQSVPCKDGALLSFSDSSLGMVSSDKGKAFSKWTLPSQKSGITGPAKIACCPGENKAWAVWGTPATLTLFRTADGTVSRTFTSSVRSAISLKMYSPLSRSIVLADANRAACFDEQGETLWNIDRLPPKDWNFALFTDTGYITLCTRSWVLEGYRIVQSLSTQKPKAPKKNVSSYREFYDKTPPKSDSITGAAINADKAKEIERAFSKGDFGEKEHEWLAVLEAEISKMRSDWLSESWDYTVQKPYFKANVPYNATILSLCAKSGISLGQENIPSLLKSCDDPTVMISLVRYAAEAKFDPEGQILYTLDYIARNKARSDDSTLLCEIAAACTQICLFMGRPAFFSQGRALLTYMMYPQFSSKVRDTARACLEQIASSGL</sequence>
<accession>A0A7T3RBE9</accession>
<dbReference type="KEGG" id="tper:IWA51_06890"/>
<dbReference type="EMBL" id="CP064936">
    <property type="protein sequence ID" value="QQA00008.1"/>
    <property type="molecule type" value="Genomic_DNA"/>
</dbReference>
<evidence type="ECO:0000259" key="1">
    <source>
        <dbReference type="Pfam" id="PF13360"/>
    </source>
</evidence>
<dbReference type="SUPFAM" id="SSF50998">
    <property type="entry name" value="Quinoprotein alcohol dehydrogenase-like"/>
    <property type="match status" value="1"/>
</dbReference>
<dbReference type="Proteomes" id="UP000595224">
    <property type="component" value="Chromosome"/>
</dbReference>